<evidence type="ECO:0000259" key="3">
    <source>
        <dbReference type="Pfam" id="PF11790"/>
    </source>
</evidence>
<evidence type="ECO:0000313" key="4">
    <source>
        <dbReference type="EMBL" id="KAG5968055.1"/>
    </source>
</evidence>
<protein>
    <recommendedName>
        <fullName evidence="3">Asl1-like glycosyl hydrolase catalytic domain-containing protein</fullName>
    </recommendedName>
</protein>
<dbReference type="GO" id="GO:0009277">
    <property type="term" value="C:fungal-type cell wall"/>
    <property type="evidence" value="ECO:0007669"/>
    <property type="project" value="TreeGrafter"/>
</dbReference>
<dbReference type="Proteomes" id="UP000784919">
    <property type="component" value="Unassembled WGS sequence"/>
</dbReference>
<dbReference type="EMBL" id="SRPS01000007">
    <property type="protein sequence ID" value="KAG5977612.1"/>
    <property type="molecule type" value="Genomic_DNA"/>
</dbReference>
<dbReference type="Pfam" id="PF11790">
    <property type="entry name" value="Glyco_hydro_cc"/>
    <property type="match status" value="1"/>
</dbReference>
<reference evidence="5 6" key="1">
    <citation type="journal article" date="2020" name="bioRxiv">
        <title>Whole genome comparisons of ergot fungi reveals the divergence and evolution of species within the genus Claviceps are the result of varying mechanisms driving genome evolution and host range expansion.</title>
        <authorList>
            <person name="Wyka S.A."/>
            <person name="Mondo S.J."/>
            <person name="Liu M."/>
            <person name="Dettman J."/>
            <person name="Nalam V."/>
            <person name="Broders K.D."/>
        </authorList>
    </citation>
    <scope>NUCLEOTIDE SEQUENCE</scope>
    <source>
        <strain evidence="5">CCC 1102</strain>
        <strain evidence="4 6">LM583</strain>
    </source>
</reference>
<dbReference type="Proteomes" id="UP000742024">
    <property type="component" value="Unassembled WGS sequence"/>
</dbReference>
<dbReference type="GO" id="GO:0071966">
    <property type="term" value="P:fungal-type cell wall polysaccharide metabolic process"/>
    <property type="evidence" value="ECO:0007669"/>
    <property type="project" value="TreeGrafter"/>
</dbReference>
<organism evidence="5 7">
    <name type="scientific">Claviceps arundinis</name>
    <dbReference type="NCBI Taxonomy" id="1623583"/>
    <lineage>
        <taxon>Eukaryota</taxon>
        <taxon>Fungi</taxon>
        <taxon>Dikarya</taxon>
        <taxon>Ascomycota</taxon>
        <taxon>Pezizomycotina</taxon>
        <taxon>Sordariomycetes</taxon>
        <taxon>Hypocreomycetidae</taxon>
        <taxon>Hypocreales</taxon>
        <taxon>Clavicipitaceae</taxon>
        <taxon>Claviceps</taxon>
    </lineage>
</organism>
<dbReference type="Gene3D" id="3.20.20.80">
    <property type="entry name" value="Glycosidases"/>
    <property type="match status" value="1"/>
</dbReference>
<feature type="compositionally biased region" description="Low complexity" evidence="1">
    <location>
        <begin position="100"/>
        <end position="145"/>
    </location>
</feature>
<name>A0A9P7N224_9HYPO</name>
<gene>
    <name evidence="5" type="ORF">E4U56_007363</name>
    <name evidence="4" type="ORF">E4U57_007595</name>
</gene>
<feature type="signal peptide" evidence="2">
    <location>
        <begin position="1"/>
        <end position="21"/>
    </location>
</feature>
<evidence type="ECO:0000256" key="2">
    <source>
        <dbReference type="SAM" id="SignalP"/>
    </source>
</evidence>
<evidence type="ECO:0000313" key="7">
    <source>
        <dbReference type="Proteomes" id="UP000784919"/>
    </source>
</evidence>
<feature type="chain" id="PRO_5040417032" description="Asl1-like glycosyl hydrolase catalytic domain-containing protein" evidence="2">
    <location>
        <begin position="22"/>
        <end position="396"/>
    </location>
</feature>
<evidence type="ECO:0000313" key="5">
    <source>
        <dbReference type="EMBL" id="KAG5977612.1"/>
    </source>
</evidence>
<dbReference type="PANTHER" id="PTHR34154:SF10">
    <property type="entry name" value="ASL1-LIKE GLYCOSYL HYDROLASE CATALYTIC DOMAIN-CONTAINING PROTEIN"/>
    <property type="match status" value="1"/>
</dbReference>
<dbReference type="AlphaFoldDB" id="A0A9P7N224"/>
<comment type="caution">
    <text evidence="5">The sequence shown here is derived from an EMBL/GenBank/DDBJ whole genome shotgun (WGS) entry which is preliminary data.</text>
</comment>
<dbReference type="PANTHER" id="PTHR34154">
    <property type="entry name" value="ALKALI-SENSITIVE LINKAGE PROTEIN 1"/>
    <property type="match status" value="1"/>
</dbReference>
<dbReference type="OrthoDB" id="43654at2759"/>
<keyword evidence="2" id="KW-0732">Signal</keyword>
<dbReference type="EMBL" id="SRPR01000008">
    <property type="protein sequence ID" value="KAG5968055.1"/>
    <property type="molecule type" value="Genomic_DNA"/>
</dbReference>
<keyword evidence="6" id="KW-1185">Reference proteome</keyword>
<sequence>MFVNKTAALVGAVAVIGQAAALNIHRQEHGHLHQLEKKQDAVVWETVWDTVYVTGKSPAAQNTPAAVAATNVQPYTPAVVTPMPPTKPNKASNNHLAAPTDASASDSASASASDSASGSGSTSDSGSTSGSTSGSSSGSGSVSSSKGPGFSGKRGLAYNDASLANLVGSSAQKGVCGWAYNWGQTPGNLDSQYSFVPTLWGRGPNNQNTAFLDSWPSSASKAVANGAKALFSFNEPDNKGQSNLDPSTAAGLHVEYMNPYSGKTLIASPSVSNSNTQGEGLDWLKSWVQQCKSKGCKYDFCNVHWYSPVSLKQSLFDHLEQAHKICDGKPVWLTEFAPVDASDAQTADFLTQVIPKLEALDYLHAYSYFMVGHNTNLQLLSSPSSLSKIGAKYVQI</sequence>
<dbReference type="SUPFAM" id="SSF51445">
    <property type="entry name" value="(Trans)glycosidases"/>
    <property type="match status" value="1"/>
</dbReference>
<dbReference type="InterPro" id="IPR053183">
    <property type="entry name" value="ASL1"/>
</dbReference>
<dbReference type="InterPro" id="IPR017853">
    <property type="entry name" value="GH"/>
</dbReference>
<proteinExistence type="predicted"/>
<dbReference type="InterPro" id="IPR024655">
    <property type="entry name" value="Asl1_glyco_hydro_catalytic"/>
</dbReference>
<feature type="region of interest" description="Disordered" evidence="1">
    <location>
        <begin position="78"/>
        <end position="150"/>
    </location>
</feature>
<evidence type="ECO:0000313" key="6">
    <source>
        <dbReference type="Proteomes" id="UP000742024"/>
    </source>
</evidence>
<feature type="domain" description="Asl1-like glycosyl hydrolase catalytic" evidence="3">
    <location>
        <begin position="155"/>
        <end position="393"/>
    </location>
</feature>
<accession>A0A9P7N224</accession>
<evidence type="ECO:0000256" key="1">
    <source>
        <dbReference type="SAM" id="MobiDB-lite"/>
    </source>
</evidence>